<dbReference type="EMBL" id="AP018823">
    <property type="protein sequence ID" value="BBF85551.1"/>
    <property type="molecule type" value="Genomic_DNA"/>
</dbReference>
<reference evidence="1 2" key="2">
    <citation type="journal article" date="2017" name="Genome Announc.">
        <title>Draft genome sequence of Aquitalea magnusonii strain H3, a plant growth-promoting bacterium of duckweed Lemna minor.</title>
        <authorList>
            <person name="Ishizawa H."/>
            <person name="Kuroda M."/>
            <person name="Ike M."/>
        </authorList>
    </citation>
    <scope>NUCLEOTIDE SEQUENCE [LARGE SCALE GENOMIC DNA]</scope>
    <source>
        <strain evidence="1 2">H3</strain>
    </source>
</reference>
<reference evidence="2" key="1">
    <citation type="journal article" date="2017" name="Biotechnol. Biofuels">
        <title>Evaluation of environmental bacterial communities as a factor affecting the growth of duckweed Lemna minor.</title>
        <authorList>
            <person name="Ishizawa H."/>
            <person name="Kuroda M."/>
            <person name="Morikawa M."/>
            <person name="Ike M."/>
        </authorList>
    </citation>
    <scope>NUCLEOTIDE SEQUENCE [LARGE SCALE GENOMIC DNA]</scope>
    <source>
        <strain evidence="2">H3</strain>
    </source>
</reference>
<sequence length="47" mass="4997">MNDVVHDRHLCIVSHRQPASRVGGGHRARVAPVSYSCTARPSGACPS</sequence>
<dbReference type="Proteomes" id="UP000198290">
    <property type="component" value="Chromosome"/>
</dbReference>
<evidence type="ECO:0000313" key="1">
    <source>
        <dbReference type="EMBL" id="BBF85551.1"/>
    </source>
</evidence>
<dbReference type="AlphaFoldDB" id="A0A3G9GH26"/>
<keyword evidence="2" id="KW-1185">Reference proteome</keyword>
<gene>
    <name evidence="1" type="ORF">DLM_1935</name>
</gene>
<reference evidence="2" key="3">
    <citation type="journal article" date="2017" name="Plant Physiol. Biochem.">
        <title>Differential oxidative and antioxidative response of duckweed Lemna minor toward plant growth promoting/inhibiting bacteria.</title>
        <authorList>
            <person name="Ishizawa H."/>
            <person name="Kuroda M."/>
            <person name="Morikawa M."/>
            <person name="Ike M."/>
        </authorList>
    </citation>
    <scope>NUCLEOTIDE SEQUENCE [LARGE SCALE GENOMIC DNA]</scope>
    <source>
        <strain evidence="2">H3</strain>
    </source>
</reference>
<name>A0A3G9GH26_9NEIS</name>
<organism evidence="1 2">
    <name type="scientific">Aquitalea magnusonii</name>
    <dbReference type="NCBI Taxonomy" id="332411"/>
    <lineage>
        <taxon>Bacteria</taxon>
        <taxon>Pseudomonadati</taxon>
        <taxon>Pseudomonadota</taxon>
        <taxon>Betaproteobacteria</taxon>
        <taxon>Neisseriales</taxon>
        <taxon>Chromobacteriaceae</taxon>
        <taxon>Aquitalea</taxon>
    </lineage>
</organism>
<evidence type="ECO:0000313" key="2">
    <source>
        <dbReference type="Proteomes" id="UP000198290"/>
    </source>
</evidence>
<protein>
    <submittedName>
        <fullName evidence="1">Uncharacterized protein</fullName>
    </submittedName>
</protein>
<accession>A0A3G9GH26</accession>
<dbReference type="KEGG" id="amah:DLM_1935"/>
<proteinExistence type="predicted"/>